<dbReference type="WBParaSite" id="HPLM_0000452601-mRNA-1">
    <property type="protein sequence ID" value="HPLM_0000452601-mRNA-1"/>
    <property type="gene ID" value="HPLM_0000452601"/>
</dbReference>
<gene>
    <name evidence="6" type="ORF">HPLM_LOCUS4518</name>
</gene>
<organism evidence="8">
    <name type="scientific">Haemonchus placei</name>
    <name type="common">Barber's pole worm</name>
    <dbReference type="NCBI Taxonomy" id="6290"/>
    <lineage>
        <taxon>Eukaryota</taxon>
        <taxon>Metazoa</taxon>
        <taxon>Ecdysozoa</taxon>
        <taxon>Nematoda</taxon>
        <taxon>Chromadorea</taxon>
        <taxon>Rhabditida</taxon>
        <taxon>Rhabditina</taxon>
        <taxon>Rhabditomorpha</taxon>
        <taxon>Strongyloidea</taxon>
        <taxon>Trichostrongylidae</taxon>
        <taxon>Haemonchus</taxon>
    </lineage>
</organism>
<keyword evidence="5" id="KW-0812">Transmembrane</keyword>
<evidence type="ECO:0000313" key="8">
    <source>
        <dbReference type="WBParaSite" id="HPLM_0000452601-mRNA-1"/>
    </source>
</evidence>
<evidence type="ECO:0000256" key="3">
    <source>
        <dbReference type="ARBA" id="ARBA00022737"/>
    </source>
</evidence>
<dbReference type="SMART" id="SM00667">
    <property type="entry name" value="LisH"/>
    <property type="match status" value="1"/>
</dbReference>
<dbReference type="InterPro" id="IPR006594">
    <property type="entry name" value="LisH"/>
</dbReference>
<dbReference type="OrthoDB" id="1367865at2759"/>
<comment type="subcellular location">
    <subcellularLocation>
        <location evidence="1">Nucleus</location>
    </subcellularLocation>
</comment>
<reference evidence="8" key="1">
    <citation type="submission" date="2017-02" db="UniProtKB">
        <authorList>
            <consortium name="WormBaseParasite"/>
        </authorList>
    </citation>
    <scope>IDENTIFICATION</scope>
</reference>
<dbReference type="GO" id="GO:0003714">
    <property type="term" value="F:transcription corepressor activity"/>
    <property type="evidence" value="ECO:0007669"/>
    <property type="project" value="InterPro"/>
</dbReference>
<evidence type="ECO:0000256" key="4">
    <source>
        <dbReference type="ARBA" id="ARBA00023242"/>
    </source>
</evidence>
<keyword evidence="4" id="KW-0539">Nucleus</keyword>
<keyword evidence="5" id="KW-0472">Membrane</keyword>
<dbReference type="Gene3D" id="1.20.960.30">
    <property type="match status" value="1"/>
</dbReference>
<dbReference type="PANTHER" id="PTHR22846:SF2">
    <property type="entry name" value="F-BOX-LIKE_WD REPEAT-CONTAINING PROTEIN EBI"/>
    <property type="match status" value="1"/>
</dbReference>
<evidence type="ECO:0000256" key="2">
    <source>
        <dbReference type="ARBA" id="ARBA00022574"/>
    </source>
</evidence>
<reference evidence="6 7" key="2">
    <citation type="submission" date="2018-11" db="EMBL/GenBank/DDBJ databases">
        <authorList>
            <consortium name="Pathogen Informatics"/>
        </authorList>
    </citation>
    <scope>NUCLEOTIDE SEQUENCE [LARGE SCALE GENOMIC DNA]</scope>
    <source>
        <strain evidence="6 7">MHpl1</strain>
    </source>
</reference>
<keyword evidence="3" id="KW-0677">Repeat</keyword>
<keyword evidence="7" id="KW-1185">Reference proteome</keyword>
<feature type="transmembrane region" description="Helical" evidence="5">
    <location>
        <begin position="46"/>
        <end position="66"/>
    </location>
</feature>
<dbReference type="GO" id="GO:0006357">
    <property type="term" value="P:regulation of transcription by RNA polymerase II"/>
    <property type="evidence" value="ECO:0007669"/>
    <property type="project" value="TreeGrafter"/>
</dbReference>
<evidence type="ECO:0000313" key="6">
    <source>
        <dbReference type="EMBL" id="VDO23422.1"/>
    </source>
</evidence>
<dbReference type="GO" id="GO:0000118">
    <property type="term" value="C:histone deacetylase complex"/>
    <property type="evidence" value="ECO:0007669"/>
    <property type="project" value="TreeGrafter"/>
</dbReference>
<dbReference type="PROSITE" id="PS50896">
    <property type="entry name" value="LISH"/>
    <property type="match status" value="1"/>
</dbReference>
<dbReference type="AlphaFoldDB" id="A0A0N4W3V6"/>
<dbReference type="STRING" id="6290.A0A0N4W3V6"/>
<name>A0A0N4W3V6_HAEPC</name>
<evidence type="ECO:0000256" key="5">
    <source>
        <dbReference type="SAM" id="Phobius"/>
    </source>
</evidence>
<keyword evidence="2" id="KW-0853">WD repeat</keyword>
<accession>A0A0N4W3V6</accession>
<dbReference type="PANTHER" id="PTHR22846">
    <property type="entry name" value="WD40 REPEAT PROTEIN"/>
    <property type="match status" value="1"/>
</dbReference>
<keyword evidence="5" id="KW-1133">Transmembrane helix</keyword>
<dbReference type="InterPro" id="IPR045183">
    <property type="entry name" value="Ebi-like"/>
</dbReference>
<protein>
    <submittedName>
        <fullName evidence="8">LisH domain-containing protein</fullName>
    </submittedName>
</protein>
<evidence type="ECO:0000256" key="1">
    <source>
        <dbReference type="ARBA" id="ARBA00004123"/>
    </source>
</evidence>
<dbReference type="Pfam" id="PF08513">
    <property type="entry name" value="LisH"/>
    <property type="match status" value="1"/>
</dbReference>
<dbReference type="Proteomes" id="UP000268014">
    <property type="component" value="Unassembled WGS sequence"/>
</dbReference>
<evidence type="ECO:0000313" key="7">
    <source>
        <dbReference type="Proteomes" id="UP000268014"/>
    </source>
</evidence>
<dbReference type="EMBL" id="UZAF01016221">
    <property type="protein sequence ID" value="VDO23422.1"/>
    <property type="molecule type" value="Genomic_DNA"/>
</dbReference>
<proteinExistence type="predicted"/>
<sequence length="115" mass="12521">MSFSSSELNHLIWKYLHETGMVHSAFVFGEESQAANSNLVDSEVPTGALVSIVQVTLMLYSLLASFSSFREIVITYVHLEETVEEQCKELGKGGDGEGKCRVNSAANLACDFRGG</sequence>